<proteinExistence type="predicted"/>
<keyword evidence="2" id="KW-1185">Reference proteome</keyword>
<evidence type="ECO:0000313" key="2">
    <source>
        <dbReference type="Proteomes" id="UP000596661"/>
    </source>
</evidence>
<reference evidence="1" key="2">
    <citation type="submission" date="2021-03" db="UniProtKB">
        <authorList>
            <consortium name="EnsemblPlants"/>
        </authorList>
    </citation>
    <scope>IDENTIFICATION</scope>
</reference>
<dbReference type="AlphaFoldDB" id="A0A803R578"/>
<dbReference type="EnsemblPlants" id="novel_model_5254_5bd9a17a">
    <property type="protein sequence ID" value="cds.novel_model_5254_5bd9a17a"/>
    <property type="gene ID" value="novel_gene_2729_5bd9a17a"/>
</dbReference>
<organism evidence="1 2">
    <name type="scientific">Cannabis sativa</name>
    <name type="common">Hemp</name>
    <name type="synonym">Marijuana</name>
    <dbReference type="NCBI Taxonomy" id="3483"/>
    <lineage>
        <taxon>Eukaryota</taxon>
        <taxon>Viridiplantae</taxon>
        <taxon>Streptophyta</taxon>
        <taxon>Embryophyta</taxon>
        <taxon>Tracheophyta</taxon>
        <taxon>Spermatophyta</taxon>
        <taxon>Magnoliopsida</taxon>
        <taxon>eudicotyledons</taxon>
        <taxon>Gunneridae</taxon>
        <taxon>Pentapetalae</taxon>
        <taxon>rosids</taxon>
        <taxon>fabids</taxon>
        <taxon>Rosales</taxon>
        <taxon>Cannabaceae</taxon>
        <taxon>Cannabis</taxon>
    </lineage>
</organism>
<name>A0A803R578_CANSA</name>
<protein>
    <submittedName>
        <fullName evidence="1">Uncharacterized protein</fullName>
    </submittedName>
</protein>
<dbReference type="Proteomes" id="UP000596661">
    <property type="component" value="Chromosome 6"/>
</dbReference>
<dbReference type="Gramene" id="novel_model_5254_5bd9a17a">
    <property type="protein sequence ID" value="cds.novel_model_5254_5bd9a17a"/>
    <property type="gene ID" value="novel_gene_2729_5bd9a17a"/>
</dbReference>
<dbReference type="EMBL" id="UZAU01000584">
    <property type="status" value="NOT_ANNOTATED_CDS"/>
    <property type="molecule type" value="Genomic_DNA"/>
</dbReference>
<sequence length="64" mass="7575">MYELLIHILARNHFIYEDTIIRTTSVIQSEAPISLSMKRCRRDMLTVKTLSVYRTLYKLSITVK</sequence>
<reference evidence="1" key="1">
    <citation type="submission" date="2018-11" db="EMBL/GenBank/DDBJ databases">
        <authorList>
            <person name="Grassa J C."/>
        </authorList>
    </citation>
    <scope>NUCLEOTIDE SEQUENCE [LARGE SCALE GENOMIC DNA]</scope>
</reference>
<accession>A0A803R578</accession>
<evidence type="ECO:0000313" key="1">
    <source>
        <dbReference type="EnsemblPlants" id="cds.novel_model_5254_5bd9a17a"/>
    </source>
</evidence>